<keyword evidence="4" id="KW-1185">Reference proteome</keyword>
<reference evidence="4" key="1">
    <citation type="journal article" date="2019" name="Int. J. Syst. Evol. Microbiol.">
        <title>The Global Catalogue of Microorganisms (GCM) 10K type strain sequencing project: providing services to taxonomists for standard genome sequencing and annotation.</title>
        <authorList>
            <consortium name="The Broad Institute Genomics Platform"/>
            <consortium name="The Broad Institute Genome Sequencing Center for Infectious Disease"/>
            <person name="Wu L."/>
            <person name="Ma J."/>
        </authorList>
    </citation>
    <scope>NUCLEOTIDE SEQUENCE [LARGE SCALE GENOMIC DNA]</scope>
    <source>
        <strain evidence="4">JCM 31890</strain>
    </source>
</reference>
<dbReference type="EMBL" id="BAABEX010000026">
    <property type="protein sequence ID" value="GAA4426815.1"/>
    <property type="molecule type" value="Genomic_DNA"/>
</dbReference>
<dbReference type="InterPro" id="IPR000639">
    <property type="entry name" value="Epox_hydrolase-like"/>
</dbReference>
<evidence type="ECO:0000313" key="3">
    <source>
        <dbReference type="EMBL" id="GAA4426815.1"/>
    </source>
</evidence>
<gene>
    <name evidence="3" type="ORF">GCM10023090_23290</name>
</gene>
<dbReference type="SUPFAM" id="SSF53474">
    <property type="entry name" value="alpha/beta-Hydrolases"/>
    <property type="match status" value="1"/>
</dbReference>
<keyword evidence="1 3" id="KW-0378">Hydrolase</keyword>
<protein>
    <submittedName>
        <fullName evidence="3">Alpha/beta hydrolase</fullName>
    </submittedName>
</protein>
<dbReference type="PRINTS" id="PR00412">
    <property type="entry name" value="EPOXHYDRLASE"/>
</dbReference>
<proteinExistence type="predicted"/>
<evidence type="ECO:0000256" key="1">
    <source>
        <dbReference type="ARBA" id="ARBA00022801"/>
    </source>
</evidence>
<accession>A0ABP8LDD0</accession>
<dbReference type="PRINTS" id="PR00111">
    <property type="entry name" value="ABHYDROLASE"/>
</dbReference>
<dbReference type="PANTHER" id="PTHR43798:SF31">
    <property type="entry name" value="AB HYDROLASE SUPERFAMILY PROTEIN YCLE"/>
    <property type="match status" value="1"/>
</dbReference>
<dbReference type="Gene3D" id="3.40.50.1820">
    <property type="entry name" value="alpha/beta hydrolase"/>
    <property type="match status" value="1"/>
</dbReference>
<dbReference type="InterPro" id="IPR000073">
    <property type="entry name" value="AB_hydrolase_1"/>
</dbReference>
<dbReference type="InterPro" id="IPR050266">
    <property type="entry name" value="AB_hydrolase_sf"/>
</dbReference>
<sequence length="288" mass="30473">MPGAGPTVNYYGLAPATVQARGPKPASSAMPSIPHFTTLGAGPTVVLLHDADGDHLTFAPQVERLAHAGYRAVAWDMPGYGHSAPIEPYGFKGLAASCLALLDALRCPQATLVGHGLGAMVALELAVREPRRVGRLVLCAGGPALDAQAEAAWVQPRLEALERSASMAVLAQTLVPRFVGSGVLPEGVRLAEHALSQVYAGAYRRALQALPTFDRDARTLARLPMPTLLVGGGRDRCTPPEALQALAQVLPDARHLSLPHVGHWPQLEDPDAFDDALLAFLDETRTLH</sequence>
<dbReference type="Pfam" id="PF12697">
    <property type="entry name" value="Abhydrolase_6"/>
    <property type="match status" value="1"/>
</dbReference>
<dbReference type="Proteomes" id="UP001501788">
    <property type="component" value="Unassembled WGS sequence"/>
</dbReference>
<dbReference type="InterPro" id="IPR029058">
    <property type="entry name" value="AB_hydrolase_fold"/>
</dbReference>
<evidence type="ECO:0000313" key="4">
    <source>
        <dbReference type="Proteomes" id="UP001501788"/>
    </source>
</evidence>
<dbReference type="GO" id="GO:0016787">
    <property type="term" value="F:hydrolase activity"/>
    <property type="evidence" value="ECO:0007669"/>
    <property type="project" value="UniProtKB-KW"/>
</dbReference>
<organism evidence="3 4">
    <name type="scientific">Acidovorax lacteus</name>
    <dbReference type="NCBI Taxonomy" id="1924988"/>
    <lineage>
        <taxon>Bacteria</taxon>
        <taxon>Pseudomonadati</taxon>
        <taxon>Pseudomonadota</taxon>
        <taxon>Betaproteobacteria</taxon>
        <taxon>Burkholderiales</taxon>
        <taxon>Comamonadaceae</taxon>
        <taxon>Acidovorax</taxon>
    </lineage>
</organism>
<comment type="caution">
    <text evidence="3">The sequence shown here is derived from an EMBL/GenBank/DDBJ whole genome shotgun (WGS) entry which is preliminary data.</text>
</comment>
<evidence type="ECO:0000259" key="2">
    <source>
        <dbReference type="Pfam" id="PF12697"/>
    </source>
</evidence>
<name>A0ABP8LDD0_9BURK</name>
<feature type="domain" description="AB hydrolase-1" evidence="2">
    <location>
        <begin position="45"/>
        <end position="275"/>
    </location>
</feature>
<dbReference type="PANTHER" id="PTHR43798">
    <property type="entry name" value="MONOACYLGLYCEROL LIPASE"/>
    <property type="match status" value="1"/>
</dbReference>